<evidence type="ECO:0000313" key="5">
    <source>
        <dbReference type="Proteomes" id="UP001162164"/>
    </source>
</evidence>
<dbReference type="PANTHER" id="PTHR21261">
    <property type="entry name" value="BEAT PROTEIN"/>
    <property type="match status" value="1"/>
</dbReference>
<feature type="domain" description="CD80-like immunoglobulin C2-set" evidence="3">
    <location>
        <begin position="59"/>
        <end position="137"/>
    </location>
</feature>
<proteinExistence type="predicted"/>
<feature type="region of interest" description="Disordered" evidence="2">
    <location>
        <begin position="180"/>
        <end position="199"/>
    </location>
</feature>
<name>A0ABQ9JKS4_9CUCU</name>
<dbReference type="InterPro" id="IPR013783">
    <property type="entry name" value="Ig-like_fold"/>
</dbReference>
<keyword evidence="5" id="KW-1185">Reference proteome</keyword>
<evidence type="ECO:0000259" key="3">
    <source>
        <dbReference type="Pfam" id="PF08205"/>
    </source>
</evidence>
<dbReference type="Proteomes" id="UP001162164">
    <property type="component" value="Unassembled WGS sequence"/>
</dbReference>
<comment type="caution">
    <text evidence="4">The sequence shown here is derived from an EMBL/GenBank/DDBJ whole genome shotgun (WGS) entry which is preliminary data.</text>
</comment>
<organism evidence="4 5">
    <name type="scientific">Molorchus minor</name>
    <dbReference type="NCBI Taxonomy" id="1323400"/>
    <lineage>
        <taxon>Eukaryota</taxon>
        <taxon>Metazoa</taxon>
        <taxon>Ecdysozoa</taxon>
        <taxon>Arthropoda</taxon>
        <taxon>Hexapoda</taxon>
        <taxon>Insecta</taxon>
        <taxon>Pterygota</taxon>
        <taxon>Neoptera</taxon>
        <taxon>Endopterygota</taxon>
        <taxon>Coleoptera</taxon>
        <taxon>Polyphaga</taxon>
        <taxon>Cucujiformia</taxon>
        <taxon>Chrysomeloidea</taxon>
        <taxon>Cerambycidae</taxon>
        <taxon>Lamiinae</taxon>
        <taxon>Monochamini</taxon>
        <taxon>Molorchus</taxon>
    </lineage>
</organism>
<dbReference type="PANTHER" id="PTHR21261:SF17">
    <property type="entry name" value="BEAT VI"/>
    <property type="match status" value="1"/>
</dbReference>
<dbReference type="EMBL" id="JAPWTJ010000429">
    <property type="protein sequence ID" value="KAJ8978506.1"/>
    <property type="molecule type" value="Genomic_DNA"/>
</dbReference>
<evidence type="ECO:0000256" key="1">
    <source>
        <dbReference type="ARBA" id="ARBA00023157"/>
    </source>
</evidence>
<protein>
    <recommendedName>
        <fullName evidence="3">CD80-like immunoglobulin C2-set domain-containing protein</fullName>
    </recommendedName>
</protein>
<keyword evidence="1" id="KW-1015">Disulfide bond</keyword>
<evidence type="ECO:0000313" key="4">
    <source>
        <dbReference type="EMBL" id="KAJ8978506.1"/>
    </source>
</evidence>
<dbReference type="Pfam" id="PF08205">
    <property type="entry name" value="C2-set_2"/>
    <property type="match status" value="1"/>
</dbReference>
<sequence>MRHVNVDLSRSGPHDVTLRVRKELTGVYKCEVSADAPLFTAIRMAYDRRNLPSGNPVMNIEPNKVEIGKPIRAKCYSPGSDPAANLTWFINVRRLPQMISTTKLAIIFQVSGDEDNVKIYALEIETDLSLGLHSSKSVVEITTQKSDFAGGVMTIKCECSIYDIWMKSVEKVVRDNSPQPAPVLGGSTFRNRTDQITGT</sequence>
<feature type="compositionally biased region" description="Polar residues" evidence="2">
    <location>
        <begin position="188"/>
        <end position="199"/>
    </location>
</feature>
<accession>A0ABQ9JKS4</accession>
<dbReference type="InterPro" id="IPR013162">
    <property type="entry name" value="CD80_C2-set"/>
</dbReference>
<gene>
    <name evidence="4" type="ORF">NQ317_002409</name>
</gene>
<evidence type="ECO:0000256" key="2">
    <source>
        <dbReference type="SAM" id="MobiDB-lite"/>
    </source>
</evidence>
<reference evidence="4" key="1">
    <citation type="journal article" date="2023" name="Insect Mol. Biol.">
        <title>Genome sequencing provides insights into the evolution of gene families encoding plant cell wall-degrading enzymes in longhorned beetles.</title>
        <authorList>
            <person name="Shin N.R."/>
            <person name="Okamura Y."/>
            <person name="Kirsch R."/>
            <person name="Pauchet Y."/>
        </authorList>
    </citation>
    <scope>NUCLEOTIDE SEQUENCE</scope>
    <source>
        <strain evidence="4">MMC_N1</strain>
    </source>
</reference>
<dbReference type="Gene3D" id="2.60.40.10">
    <property type="entry name" value="Immunoglobulins"/>
    <property type="match status" value="1"/>
</dbReference>